<evidence type="ECO:0000313" key="2">
    <source>
        <dbReference type="Proteomes" id="UP001597112"/>
    </source>
</evidence>
<proteinExistence type="predicted"/>
<comment type="caution">
    <text evidence="1">The sequence shown here is derived from an EMBL/GenBank/DDBJ whole genome shotgun (WGS) entry which is preliminary data.</text>
</comment>
<dbReference type="RefSeq" id="WP_377584277.1">
    <property type="nucleotide sequence ID" value="NZ_JBHTKA010000013.1"/>
</dbReference>
<dbReference type="EMBL" id="JBHTKA010000013">
    <property type="protein sequence ID" value="MFD1002720.1"/>
    <property type="molecule type" value="Genomic_DNA"/>
</dbReference>
<organism evidence="1 2">
    <name type="scientific">Ohtaekwangia kribbensis</name>
    <dbReference type="NCBI Taxonomy" id="688913"/>
    <lineage>
        <taxon>Bacteria</taxon>
        <taxon>Pseudomonadati</taxon>
        <taxon>Bacteroidota</taxon>
        <taxon>Cytophagia</taxon>
        <taxon>Cytophagales</taxon>
        <taxon>Fulvivirgaceae</taxon>
        <taxon>Ohtaekwangia</taxon>
    </lineage>
</organism>
<dbReference type="Proteomes" id="UP001597112">
    <property type="component" value="Unassembled WGS sequence"/>
</dbReference>
<reference evidence="2" key="1">
    <citation type="journal article" date="2019" name="Int. J. Syst. Evol. Microbiol.">
        <title>The Global Catalogue of Microorganisms (GCM) 10K type strain sequencing project: providing services to taxonomists for standard genome sequencing and annotation.</title>
        <authorList>
            <consortium name="The Broad Institute Genomics Platform"/>
            <consortium name="The Broad Institute Genome Sequencing Center for Infectious Disease"/>
            <person name="Wu L."/>
            <person name="Ma J."/>
        </authorList>
    </citation>
    <scope>NUCLEOTIDE SEQUENCE [LARGE SCALE GENOMIC DNA]</scope>
    <source>
        <strain evidence="2">CCUG 58938</strain>
    </source>
</reference>
<accession>A0ABW3KBB9</accession>
<gene>
    <name evidence="1" type="ORF">ACFQ21_25570</name>
</gene>
<sequence length="142" mass="16651">MNIGDYQTCFSLSYDQFIAQHNIPIDRIHENVRYEKVTNACRVDMRNRQFFFFQNGTLRVIYISDDVLAKKLWDEFNSSARQVPDETVRSRAGKTSNQLIFAGKGITASINKGVVDFIEIYPPCTQQDYLENIYHEPQRFIR</sequence>
<protein>
    <submittedName>
        <fullName evidence="1">Uncharacterized protein</fullName>
    </submittedName>
</protein>
<name>A0ABW3KBB9_9BACT</name>
<keyword evidence="2" id="KW-1185">Reference proteome</keyword>
<evidence type="ECO:0000313" key="1">
    <source>
        <dbReference type="EMBL" id="MFD1002720.1"/>
    </source>
</evidence>